<sequence>MRKIFDFFKDRPHLNVLIAFALIVGAGLALSGAVKKEKVAFSQFELRADVADAAGIHPSTTFTLKSAADIDESAVERYLSLDPDVKIEVKKVLGGFEIKPKEKLPENAIVTFKIDESPISEKTYSWAYQVKAPFQVISTLPRDKGSGVSVPTGIEITFNREKLIHPQDYVEFFPQIQGKFEQHRNVLVFIPNRPLDPQKVYTVTVKKGLKSEGSEDALSENHVFQFETEAESPSYSMAQFGFDKTFWEFPLANEPAFAVYASNVPNASQLSVNVARFDTVNQFVESYKSSLRFQTNWSRFNRFVPYEAPDEKKIFESNVSMENQLDVKFIRIPQKFDEGYYVLTITVDKKPHQAWFQVTNFSNYVAVSGSQSLIWLRSLIRGQREADAHVSFEGREIGKTNADGVAQFETPADLVSARDDAYSYWKEPAFFYIVKAQGKELAIPIESRYGGFYKINSPDQWWDYLSLDKTVYQPDDTLRFWGVMKQRNGSDVKGEEITMQLSTPFWYGTSRDDVTVYAQTKAKVSDFYTLTGEMNFSGLKPGLYQLSMKRGDEIIVSENVSVETYVAPAYRLTLTPDKNAIFAGDSVNMKVRGEFFDGTPVSNGQMKYAGYLNGPLSSRVQLDENGEGNFTVKTDYIASAYWPKYLRITVSPVLAEEGEIAQSVSVLVFGPNMDLQADQQVGSNSSKFNLKLREVTLEKIQAGQPFWVQNNYLGAAVANNAVNVEVKEVIFKKTQIGTRYDIINKATYPIYDYSTEEHTVRQMSVTTDDKGETSFEQKLEEDKTYKIIFTTRDTNGRAVEVQRYAFGYSRSPFSGYDTSGVALKNRDEEKKQYKLGEKISLELQDNAGNAVASSPRDFLFIRVVGGVHSYELADEPNYTDTFQDMYIPNVNVIGVWFSGKRFHDSWPMNLSFEAEEKRLQINVSKDKERYKPGEEVRLNIEVTDPNGNPKEAQVHIGALDEAVFTLNPTEKDITSALYNDVYVSLLTRSSHLTPLESGAELGGCFLSGTQILTPLGSKSIEDVHAGETILTKESEDSSALVEAKVARVTSHLVRGYVIVNDKLRVTENHRLYINGEWNKAGQLKIGDMLQNSMGKQVAVTSIQKVDEWVNVHNFEVEGNHTYFADTLYVHNEEKGGGEARGEFEDVAIYKSILTDSDGRANVSFALPDNITSWRVTLQAVSKDWLAGKTIEFVPVGLPLFVEASLNRTYLDGDKLIIRTRVFGTEEIQYPVTYRVESDTLPFKLLEKSGSRSEEFNLGQLSVGTHQIKVSANAGGFSDAIVKEIRVLDSYFTQSAAEYHQVSSSLEGIKGNEKGFTQLIFTSQERAIYYWPLLALAQSGGVRVDQVSSRYFGGLLLKKFFGEEQEDESPEFRAYQPGSGGIALLPYSDEDLRVSAQFADLMKEENIDISREMLKTYFTQSLNDRKADASRVVLALYGLAALKEPVLVSLQHIKDEKDLTLMDKAYIALALDTIGAKEEARAYYQEHLKQKLVSKSPYFFVEELKSADENIILTALLAQLAGSLQEPEAEGLASYVFEQQPKEKLINFELLGYLKAVLPRLKGEDVSFAYRTKDRADSHTLKAGESVRLAMAPEELQTLRFENVSGRVDVVSRYDQAVDPEELAMDESLRVTRRYVVNGMPTTEFKEGDIVKIELSDSFGLGALKGRYQVIDHLPSGLRAVTRLNVIQSKEGDCVRYPARIEDQTVTFLDWNPKFGSCSALSYYARVVTKGEYEAEPVLIQSAKSSQSLNVSAPDRISIRE</sequence>
<dbReference type="InterPro" id="IPR036844">
    <property type="entry name" value="Hint_dom_sf"/>
</dbReference>
<dbReference type="InterPro" id="IPR001599">
    <property type="entry name" value="Macroglobln_a2"/>
</dbReference>
<dbReference type="GO" id="GO:0004866">
    <property type="term" value="F:endopeptidase inhibitor activity"/>
    <property type="evidence" value="ECO:0007669"/>
    <property type="project" value="InterPro"/>
</dbReference>
<dbReference type="PROSITE" id="PS50817">
    <property type="entry name" value="INTEIN_N_TER"/>
    <property type="match status" value="1"/>
</dbReference>
<feature type="domain" description="Alpha-2-macroglobulin" evidence="4">
    <location>
        <begin position="1146"/>
        <end position="1235"/>
    </location>
</feature>
<name>A0A1G2R390_9BACT</name>
<dbReference type="GO" id="GO:0016539">
    <property type="term" value="P:intein-mediated protein splicing"/>
    <property type="evidence" value="ECO:0007669"/>
    <property type="project" value="InterPro"/>
</dbReference>
<dbReference type="InterPro" id="IPR003587">
    <property type="entry name" value="Hint_dom_N"/>
</dbReference>
<dbReference type="SMART" id="SM00306">
    <property type="entry name" value="HintN"/>
    <property type="match status" value="1"/>
</dbReference>
<dbReference type="Proteomes" id="UP000178092">
    <property type="component" value="Unassembled WGS sequence"/>
</dbReference>
<accession>A0A1G2R390</accession>
<dbReference type="CDD" id="cd00081">
    <property type="entry name" value="Hint"/>
    <property type="match status" value="1"/>
</dbReference>
<evidence type="ECO:0000313" key="5">
    <source>
        <dbReference type="EMBL" id="OHA67296.1"/>
    </source>
</evidence>
<evidence type="ECO:0000259" key="4">
    <source>
        <dbReference type="SMART" id="SM01360"/>
    </source>
</evidence>
<proteinExistence type="predicted"/>
<dbReference type="Pfam" id="PF07591">
    <property type="entry name" value="PT-HINT"/>
    <property type="match status" value="1"/>
</dbReference>
<dbReference type="InterPro" id="IPR013783">
    <property type="entry name" value="Ig-like_fold"/>
</dbReference>
<dbReference type="SMART" id="SM01360">
    <property type="entry name" value="A2M"/>
    <property type="match status" value="1"/>
</dbReference>
<dbReference type="EMBL" id="MHTV01000013">
    <property type="protein sequence ID" value="OHA67296.1"/>
    <property type="molecule type" value="Genomic_DNA"/>
</dbReference>
<protein>
    <recommendedName>
        <fullName evidence="7">Intein C-terminal splicing domain-containing protein</fullName>
    </recommendedName>
</protein>
<evidence type="ECO:0000259" key="3">
    <source>
        <dbReference type="SMART" id="SM01359"/>
    </source>
</evidence>
<dbReference type="PANTHER" id="PTHR40094">
    <property type="entry name" value="ALPHA-2-MACROGLOBULIN HOMOLOG"/>
    <property type="match status" value="1"/>
</dbReference>
<dbReference type="InterPro" id="IPR006141">
    <property type="entry name" value="Intein_N"/>
</dbReference>
<dbReference type="InterPro" id="IPR032812">
    <property type="entry name" value="SbsA_Ig"/>
</dbReference>
<feature type="domain" description="Alpha-2-macroglobulin bait region" evidence="3">
    <location>
        <begin position="821"/>
        <end position="966"/>
    </location>
</feature>
<organism evidence="5 6">
    <name type="scientific">Candidatus Wildermuthbacteria bacterium RIFCSPHIGHO2_02_FULL_45_25</name>
    <dbReference type="NCBI Taxonomy" id="1802450"/>
    <lineage>
        <taxon>Bacteria</taxon>
        <taxon>Candidatus Wildermuthiibacteriota</taxon>
    </lineage>
</organism>
<dbReference type="Gene3D" id="6.20.50.160">
    <property type="match status" value="1"/>
</dbReference>
<dbReference type="Pfam" id="PF07703">
    <property type="entry name" value="A2M_BRD"/>
    <property type="match status" value="1"/>
</dbReference>
<dbReference type="SMART" id="SM01359">
    <property type="entry name" value="A2M_N_2"/>
    <property type="match status" value="1"/>
</dbReference>
<feature type="domain" description="Hint" evidence="2">
    <location>
        <begin position="1002"/>
        <end position="1093"/>
    </location>
</feature>
<keyword evidence="1" id="KW-0732">Signal</keyword>
<dbReference type="Gene3D" id="2.60.40.1940">
    <property type="match status" value="1"/>
</dbReference>
<dbReference type="SUPFAM" id="SSF51294">
    <property type="entry name" value="Hedgehog/intein (Hint) domain"/>
    <property type="match status" value="1"/>
</dbReference>
<dbReference type="Gene3D" id="2.60.40.1930">
    <property type="match status" value="2"/>
</dbReference>
<evidence type="ECO:0008006" key="7">
    <source>
        <dbReference type="Google" id="ProtNLM"/>
    </source>
</evidence>
<dbReference type="Pfam" id="PF00207">
    <property type="entry name" value="A2M"/>
    <property type="match status" value="1"/>
</dbReference>
<dbReference type="Pfam" id="PF13205">
    <property type="entry name" value="Big_5"/>
    <property type="match status" value="1"/>
</dbReference>
<dbReference type="Gene3D" id="2.170.16.10">
    <property type="entry name" value="Hedgehog/Intein (Hint) domain"/>
    <property type="match status" value="1"/>
</dbReference>
<evidence type="ECO:0000256" key="1">
    <source>
        <dbReference type="ARBA" id="ARBA00022729"/>
    </source>
</evidence>
<evidence type="ECO:0000313" key="6">
    <source>
        <dbReference type="Proteomes" id="UP000178092"/>
    </source>
</evidence>
<gene>
    <name evidence="5" type="ORF">A3C04_01055</name>
</gene>
<dbReference type="InterPro" id="IPR011625">
    <property type="entry name" value="A2M_N_BRD"/>
</dbReference>
<reference evidence="5 6" key="1">
    <citation type="journal article" date="2016" name="Nat. Commun.">
        <title>Thousands of microbial genomes shed light on interconnected biogeochemical processes in an aquifer system.</title>
        <authorList>
            <person name="Anantharaman K."/>
            <person name="Brown C.T."/>
            <person name="Hug L.A."/>
            <person name="Sharon I."/>
            <person name="Castelle C.J."/>
            <person name="Probst A.J."/>
            <person name="Thomas B.C."/>
            <person name="Singh A."/>
            <person name="Wilkins M.J."/>
            <person name="Karaoz U."/>
            <person name="Brodie E.L."/>
            <person name="Williams K.H."/>
            <person name="Hubbard S.S."/>
            <person name="Banfield J.F."/>
        </authorList>
    </citation>
    <scope>NUCLEOTIDE SEQUENCE [LARGE SCALE GENOMIC DNA]</scope>
</reference>
<dbReference type="Gene3D" id="2.60.40.10">
    <property type="entry name" value="Immunoglobulins"/>
    <property type="match status" value="1"/>
</dbReference>
<dbReference type="InterPro" id="IPR051802">
    <property type="entry name" value="YfhM-like"/>
</dbReference>
<dbReference type="PANTHER" id="PTHR40094:SF1">
    <property type="entry name" value="UBIQUITIN DOMAIN-CONTAINING PROTEIN"/>
    <property type="match status" value="1"/>
</dbReference>
<evidence type="ECO:0000259" key="2">
    <source>
        <dbReference type="SMART" id="SM00306"/>
    </source>
</evidence>
<comment type="caution">
    <text evidence="5">The sequence shown here is derived from an EMBL/GenBank/DDBJ whole genome shotgun (WGS) entry which is preliminary data.</text>
</comment>